<evidence type="ECO:0000313" key="3">
    <source>
        <dbReference type="Proteomes" id="UP000095283"/>
    </source>
</evidence>
<dbReference type="GO" id="GO:0008270">
    <property type="term" value="F:zinc ion binding"/>
    <property type="evidence" value="ECO:0007669"/>
    <property type="project" value="UniProtKB-UniRule"/>
</dbReference>
<keyword evidence="1" id="KW-0479">Metal-binding</keyword>
<dbReference type="FunFam" id="3.30.720.50:FF:000010">
    <property type="entry name" value="Zinc finger protein"/>
    <property type="match status" value="1"/>
</dbReference>
<evidence type="ECO:0000313" key="4">
    <source>
        <dbReference type="WBParaSite" id="Hba_18985"/>
    </source>
</evidence>
<dbReference type="PANTHER" id="PTHR13417:SF2">
    <property type="entry name" value="E3 UBIQUITIN-PROTEIN LIGASE RNF146"/>
    <property type="match status" value="1"/>
</dbReference>
<dbReference type="GO" id="GO:0006511">
    <property type="term" value="P:ubiquitin-dependent protein catabolic process"/>
    <property type="evidence" value="ECO:0007669"/>
    <property type="project" value="UniProtKB-UniRule"/>
</dbReference>
<dbReference type="GO" id="GO:0016055">
    <property type="term" value="P:Wnt signaling pathway"/>
    <property type="evidence" value="ECO:0007669"/>
    <property type="project" value="InterPro"/>
</dbReference>
<dbReference type="EC" id="2.3.2.27" evidence="1"/>
<dbReference type="GO" id="GO:0005829">
    <property type="term" value="C:cytosol"/>
    <property type="evidence" value="ECO:0007669"/>
    <property type="project" value="UniProtKB-SubCell"/>
</dbReference>
<keyword evidence="1" id="KW-0833">Ubl conjugation pathway</keyword>
<comment type="PTM">
    <text evidence="1">Ubiquitinated; autoubiquitinated.</text>
</comment>
<dbReference type="GO" id="GO:0061630">
    <property type="term" value="F:ubiquitin protein ligase activity"/>
    <property type="evidence" value="ECO:0007669"/>
    <property type="project" value="UniProtKB-UniRule"/>
</dbReference>
<dbReference type="WBParaSite" id="Hba_18985">
    <property type="protein sequence ID" value="Hba_18985"/>
    <property type="gene ID" value="Hba_18985"/>
</dbReference>
<dbReference type="Proteomes" id="UP000095283">
    <property type="component" value="Unplaced"/>
</dbReference>
<comment type="subcellular location">
    <subcellularLocation>
        <location evidence="1">Cytoplasm</location>
        <location evidence="1">Cytosol</location>
    </subcellularLocation>
</comment>
<dbReference type="InterPro" id="IPR018123">
    <property type="entry name" value="WWE-dom_subgr"/>
</dbReference>
<dbReference type="InterPro" id="IPR037197">
    <property type="entry name" value="WWE_dom_sf"/>
</dbReference>
<dbReference type="Pfam" id="PF02825">
    <property type="entry name" value="WWE"/>
    <property type="match status" value="1"/>
</dbReference>
<organism evidence="3 4">
    <name type="scientific">Heterorhabditis bacteriophora</name>
    <name type="common">Entomopathogenic nematode worm</name>
    <dbReference type="NCBI Taxonomy" id="37862"/>
    <lineage>
        <taxon>Eukaryota</taxon>
        <taxon>Metazoa</taxon>
        <taxon>Ecdysozoa</taxon>
        <taxon>Nematoda</taxon>
        <taxon>Chromadorea</taxon>
        <taxon>Rhabditida</taxon>
        <taxon>Rhabditina</taxon>
        <taxon>Rhabditomorpha</taxon>
        <taxon>Strongyloidea</taxon>
        <taxon>Heterorhabditidae</taxon>
        <taxon>Heterorhabditis</taxon>
    </lineage>
</organism>
<dbReference type="PROSITE" id="PS50918">
    <property type="entry name" value="WWE"/>
    <property type="match status" value="1"/>
</dbReference>
<evidence type="ECO:0000256" key="1">
    <source>
        <dbReference type="RuleBase" id="RU367115"/>
    </source>
</evidence>
<evidence type="ECO:0000259" key="2">
    <source>
        <dbReference type="PROSITE" id="PS50918"/>
    </source>
</evidence>
<sequence>MSYGDDFADVRSRMQAQVLFLCLKGAAYRTSTFLCPMCRGPVDKSIFDRPTMLEVPLDMLDPEQSPSSIPNPIMQKESPCEFPLKNLDAMSSTKDSSGMGQLNLELKPVFWLYEGRHGWWRFDPRQEKDIENGLNSGMPLVEIVICGHTYIIDFVEMIQYRRDAGSAQRRAIKRVDKNEFRAMSASVKGISGDMSRTTVDLHGTIDQMDSVDPSNTMCDLLQEAFAATVSRDYENSCIQYRAVSVVRCAVASDQAFGVEDLELMDHVYSCILNTSHYDESVIEVCWEWIDALERPPRVKDPRVISSTQLSIYYAYHMLDRLDILCSWSYIVMQFADVVDEETLDLIEAAKDHAQHILATTIVVENAHQANQRVATIDRNGRDARALAEKLGRRMCASKEEPVTISLMSNEIEENAETLPTKRHKGEE</sequence>
<comment type="domain">
    <text evidence="1">The WWE domain mediates non-covalent poly(ADP-ribose)-binding.</text>
</comment>
<dbReference type="InterPro" id="IPR033509">
    <property type="entry name" value="RNF146"/>
</dbReference>
<dbReference type="GO" id="GO:0051865">
    <property type="term" value="P:protein autoubiquitination"/>
    <property type="evidence" value="ECO:0007669"/>
    <property type="project" value="UniProtKB-UniRule"/>
</dbReference>
<accession>A0A1I7XNS4</accession>
<reference evidence="4" key="1">
    <citation type="submission" date="2016-11" db="UniProtKB">
        <authorList>
            <consortium name="WormBaseParasite"/>
        </authorList>
    </citation>
    <scope>IDENTIFICATION</scope>
</reference>
<keyword evidence="1" id="KW-0808">Transferase</keyword>
<keyword evidence="1" id="KW-0862">Zinc</keyword>
<dbReference type="AlphaFoldDB" id="A0A1I7XNS4"/>
<dbReference type="Gene3D" id="3.30.720.50">
    <property type="match status" value="1"/>
</dbReference>
<dbReference type="InterPro" id="IPR004170">
    <property type="entry name" value="WWE_dom"/>
</dbReference>
<dbReference type="PANTHER" id="PTHR13417">
    <property type="entry name" value="E3 UBIQUITIN-PROTEIN LIGASE RNF146"/>
    <property type="match status" value="1"/>
</dbReference>
<comment type="function">
    <text evidence="1">E3 ubiquitin-protein ligase that specifically binds poly-ADP-ribosylated proteins and mediates their ubiquitination and subsequent degradation.</text>
</comment>
<dbReference type="SMART" id="SM00678">
    <property type="entry name" value="WWE"/>
    <property type="match status" value="1"/>
</dbReference>
<keyword evidence="1" id="KW-0863">Zinc-finger</keyword>
<dbReference type="GO" id="GO:0005634">
    <property type="term" value="C:nucleus"/>
    <property type="evidence" value="ECO:0007669"/>
    <property type="project" value="TreeGrafter"/>
</dbReference>
<comment type="pathway">
    <text evidence="1">Protein modification; protein ubiquitination.</text>
</comment>
<comment type="catalytic activity">
    <reaction evidence="1">
        <text>S-ubiquitinyl-[E2 ubiquitin-conjugating enzyme]-L-cysteine + [acceptor protein]-L-lysine = [E2 ubiquitin-conjugating enzyme]-L-cysteine + N(6)-ubiquitinyl-[acceptor protein]-L-lysine.</text>
        <dbReference type="EC" id="2.3.2.27"/>
    </reaction>
</comment>
<protein>
    <recommendedName>
        <fullName evidence="1">E3 ubiquitin-protein ligase</fullName>
        <ecNumber evidence="1">2.3.2.27</ecNumber>
    </recommendedName>
</protein>
<proteinExistence type="predicted"/>
<keyword evidence="1" id="KW-0963">Cytoplasm</keyword>
<feature type="domain" description="WWE" evidence="2">
    <location>
        <begin position="97"/>
        <end position="174"/>
    </location>
</feature>
<keyword evidence="3" id="KW-1185">Reference proteome</keyword>
<dbReference type="GO" id="GO:0072572">
    <property type="term" value="F:poly-ADP-D-ribose binding"/>
    <property type="evidence" value="ECO:0007669"/>
    <property type="project" value="UniProtKB-UniRule"/>
</dbReference>
<dbReference type="SUPFAM" id="SSF117839">
    <property type="entry name" value="WWE domain"/>
    <property type="match status" value="1"/>
</dbReference>
<name>A0A1I7XNS4_HETBA</name>